<feature type="transmembrane region" description="Helical" evidence="1">
    <location>
        <begin position="529"/>
        <end position="547"/>
    </location>
</feature>
<dbReference type="SUPFAM" id="SSF82866">
    <property type="entry name" value="Multidrug efflux transporter AcrB transmembrane domain"/>
    <property type="match status" value="2"/>
</dbReference>
<dbReference type="PRINTS" id="PR00702">
    <property type="entry name" value="ACRIFLAVINRP"/>
</dbReference>
<sequence>MFLSDFSVRRPVAITMLILVVVLMGAISFTRLGIDMFPEMEFPMVSVVTTYPGVAPEDMEELISKPIEEVVATVKGIREVRSVSHEGISVVSAEFVWGTNLDFAAQDIRAIIDLIEVFLPEDMNRPLVIKFDLAMWPIMMFGITGERDLFDLRDLIDDVMKPRLERIEGVASVRLWGGLEREFLVEVDRSRLEAHNLSLPEVAGAIRAANLNLPAGHLVEGPREFLVRTIGEFEGLDEIRRTVVSLREGKPIYLEDIAVISDTHKELRGYTRVDGQDGLLMAISRESGANTVRIARQVREELNQLKKVLPPDIEMQEMFDQAKFIEASISGLARSGLWGGLAAIFVLFLFLRNWRPTLTIALAIPLAILATFIPIYSLGYTLNMMTLGGLALAVGMLLDNAIVVIENIFRHLKEGKEPKEAAQVGTGEMSMAISASTLTTIVVFLPLAFVAGITGRMAQGLGITVGSSLIVSLFVALTLVPMVASKLLRKKPVTSNQLSVTSSADGRFNRFREGYQGLLTWALKHRAKVILTAAAIFISSLGFLTLLDTEFIPRMDSGIYMATLRMPIDTSLEETDRVVRGVERIIADIPEMEASTVSVGLYPGAEVDLAFGFGVTGVNEAMFFGTLTGIEERKRSIEEVLTEIRHRLPQDIEGLSTSFIEFGPAAIMGGAGAAPINIKLFGKDLVVLEELSNVVTKKLEGIEGIHSIDATLRPGKPELQIEIDRERASRKGLGVAGIANAVRMAIKGDVVTRFREAGEEIDIRLRLREADRDSLADLTIPSPKGMLVHLDEVAEIHSRRGLAAIFREERVRVAEVNAHFIGRSLGEIMDEVRGAVAGITIPPGYFIEYGGEYEDMIEMFYSLIFVLVLAVLLVYMVMAAQFESLLHPFAIIFSIPLSLIGVVSALLITGNTLSLVSFIGMIMVTGIVVNNAIVFIDYVNQLRAKGLSRDKAIIQAGGVRLRPILMTASTTILALLPLTLGRAMGVEMRSSMAVAIIGGLFASTFFTLVVVPTIYSLLDDWAHRIVVKS</sequence>
<evidence type="ECO:0000313" key="2">
    <source>
        <dbReference type="EMBL" id="RII00530.1"/>
    </source>
</evidence>
<feature type="transmembrane region" description="Helical" evidence="1">
    <location>
        <begin position="430"/>
        <end position="454"/>
    </location>
</feature>
<dbReference type="Gene3D" id="3.30.70.1320">
    <property type="entry name" value="Multidrug efflux transporter AcrB pore domain like"/>
    <property type="match status" value="1"/>
</dbReference>
<evidence type="ECO:0000313" key="3">
    <source>
        <dbReference type="Proteomes" id="UP000266287"/>
    </source>
</evidence>
<dbReference type="InterPro" id="IPR001036">
    <property type="entry name" value="Acrflvin-R"/>
</dbReference>
<feature type="transmembrane region" description="Helical" evidence="1">
    <location>
        <begin position="358"/>
        <end position="378"/>
    </location>
</feature>
<feature type="transmembrane region" description="Helical" evidence="1">
    <location>
        <begin position="961"/>
        <end position="980"/>
    </location>
</feature>
<dbReference type="Pfam" id="PF00873">
    <property type="entry name" value="ACR_tran"/>
    <property type="match status" value="1"/>
</dbReference>
<dbReference type="Gene3D" id="1.20.1640.10">
    <property type="entry name" value="Multidrug efflux transporter AcrB transmembrane domain"/>
    <property type="match status" value="2"/>
</dbReference>
<dbReference type="Gene3D" id="3.30.2090.10">
    <property type="entry name" value="Multidrug efflux transporter AcrB TolC docking domain, DN and DC subdomains"/>
    <property type="match status" value="2"/>
</dbReference>
<feature type="transmembrane region" description="Helical" evidence="1">
    <location>
        <begin position="12"/>
        <end position="34"/>
    </location>
</feature>
<dbReference type="Proteomes" id="UP000266287">
    <property type="component" value="Unassembled WGS sequence"/>
</dbReference>
<feature type="transmembrane region" description="Helical" evidence="1">
    <location>
        <begin position="331"/>
        <end position="351"/>
    </location>
</feature>
<dbReference type="InterPro" id="IPR027463">
    <property type="entry name" value="AcrB_DN_DC_subdom"/>
</dbReference>
<dbReference type="GO" id="GO:0005886">
    <property type="term" value="C:plasma membrane"/>
    <property type="evidence" value="ECO:0007669"/>
    <property type="project" value="TreeGrafter"/>
</dbReference>
<dbReference type="Gene3D" id="3.30.70.1440">
    <property type="entry name" value="Multidrug efflux transporter AcrB pore domain"/>
    <property type="match status" value="1"/>
</dbReference>
<dbReference type="Gene3D" id="3.30.70.1430">
    <property type="entry name" value="Multidrug efflux transporter AcrB pore domain"/>
    <property type="match status" value="2"/>
</dbReference>
<comment type="caution">
    <text evidence="2">The sequence shown here is derived from an EMBL/GenBank/DDBJ whole genome shotgun (WGS) entry which is preliminary data.</text>
</comment>
<keyword evidence="1" id="KW-0472">Membrane</keyword>
<evidence type="ECO:0000256" key="1">
    <source>
        <dbReference type="SAM" id="Phobius"/>
    </source>
</evidence>
<protein>
    <submittedName>
        <fullName evidence="2">Efflux RND transporter permease subunit</fullName>
    </submittedName>
</protein>
<keyword evidence="1" id="KW-0812">Transmembrane</keyword>
<dbReference type="AlphaFoldDB" id="A0A399FYS7"/>
<keyword evidence="1" id="KW-1133">Transmembrane helix</keyword>
<accession>A0A399FYS7</accession>
<organism evidence="2 3">
    <name type="scientific">candidate division NPL-UPA2 bacterium Unc8</name>
    <dbReference type="NCBI Taxonomy" id="1980939"/>
    <lineage>
        <taxon>Bacteria</taxon>
    </lineage>
</organism>
<dbReference type="SUPFAM" id="SSF82714">
    <property type="entry name" value="Multidrug efflux transporter AcrB TolC docking domain, DN and DC subdomains"/>
    <property type="match status" value="2"/>
</dbReference>
<feature type="transmembrane region" description="Helical" evidence="1">
    <location>
        <begin position="915"/>
        <end position="940"/>
    </location>
</feature>
<dbReference type="GO" id="GO:0042910">
    <property type="term" value="F:xenobiotic transmembrane transporter activity"/>
    <property type="evidence" value="ECO:0007669"/>
    <property type="project" value="TreeGrafter"/>
</dbReference>
<feature type="transmembrane region" description="Helical" evidence="1">
    <location>
        <begin position="460"/>
        <end position="484"/>
    </location>
</feature>
<reference evidence="2 3" key="1">
    <citation type="submission" date="2018-08" db="EMBL/GenBank/DDBJ databases">
        <title>Draft genome of candidate division NPL-UPA2 bacterium Unc8 that adapted to ultra-basic serpentinizing groundwater.</title>
        <authorList>
            <person name="Ishii S."/>
            <person name="Suzuki S."/>
            <person name="Nealson K.H."/>
        </authorList>
    </citation>
    <scope>NUCLEOTIDE SEQUENCE [LARGE SCALE GENOMIC DNA]</scope>
    <source>
        <strain evidence="2">Unc8</strain>
    </source>
</reference>
<feature type="transmembrane region" description="Helical" evidence="1">
    <location>
        <begin position="992"/>
        <end position="1018"/>
    </location>
</feature>
<feature type="transmembrane region" description="Helical" evidence="1">
    <location>
        <begin position="859"/>
        <end position="877"/>
    </location>
</feature>
<gene>
    <name evidence="2" type="ORF">B9J77_02025</name>
</gene>
<dbReference type="EMBL" id="NDHY01000003">
    <property type="protein sequence ID" value="RII00530.1"/>
    <property type="molecule type" value="Genomic_DNA"/>
</dbReference>
<dbReference type="PANTHER" id="PTHR32063">
    <property type="match status" value="1"/>
</dbReference>
<name>A0A399FYS7_UNCN2</name>
<dbReference type="SUPFAM" id="SSF82693">
    <property type="entry name" value="Multidrug efflux transporter AcrB pore domain, PN1, PN2, PC1 and PC2 subdomains"/>
    <property type="match status" value="3"/>
</dbReference>
<proteinExistence type="predicted"/>
<feature type="transmembrane region" description="Helical" evidence="1">
    <location>
        <begin position="889"/>
        <end position="909"/>
    </location>
</feature>
<dbReference type="PANTHER" id="PTHR32063:SF0">
    <property type="entry name" value="SWARMING MOTILITY PROTEIN SWRC"/>
    <property type="match status" value="1"/>
</dbReference>